<accession>A0AAP0IS87</accession>
<dbReference type="Proteomes" id="UP001419268">
    <property type="component" value="Unassembled WGS sequence"/>
</dbReference>
<dbReference type="AlphaFoldDB" id="A0AAP0IS87"/>
<evidence type="ECO:0000313" key="1">
    <source>
        <dbReference type="EMBL" id="KAK9119716.1"/>
    </source>
</evidence>
<keyword evidence="2" id="KW-1185">Reference proteome</keyword>
<dbReference type="EMBL" id="JBBNAG010000007">
    <property type="protein sequence ID" value="KAK9119716.1"/>
    <property type="molecule type" value="Genomic_DNA"/>
</dbReference>
<reference evidence="1 2" key="1">
    <citation type="submission" date="2024-01" db="EMBL/GenBank/DDBJ databases">
        <title>Genome assemblies of Stephania.</title>
        <authorList>
            <person name="Yang L."/>
        </authorList>
    </citation>
    <scope>NUCLEOTIDE SEQUENCE [LARGE SCALE GENOMIC DNA]</scope>
    <source>
        <strain evidence="1">JXDWG</strain>
        <tissue evidence="1">Leaf</tissue>
    </source>
</reference>
<gene>
    <name evidence="1" type="ORF">Scep_017809</name>
</gene>
<evidence type="ECO:0000313" key="2">
    <source>
        <dbReference type="Proteomes" id="UP001419268"/>
    </source>
</evidence>
<sequence>MQVVVDFEEFGSESTARTAPRCGEVEAHCTCFSVQFTDLDRLIAVAADEEVTAVG</sequence>
<proteinExistence type="predicted"/>
<protein>
    <submittedName>
        <fullName evidence="1">Uncharacterized protein</fullName>
    </submittedName>
</protein>
<organism evidence="1 2">
    <name type="scientific">Stephania cephalantha</name>
    <dbReference type="NCBI Taxonomy" id="152367"/>
    <lineage>
        <taxon>Eukaryota</taxon>
        <taxon>Viridiplantae</taxon>
        <taxon>Streptophyta</taxon>
        <taxon>Embryophyta</taxon>
        <taxon>Tracheophyta</taxon>
        <taxon>Spermatophyta</taxon>
        <taxon>Magnoliopsida</taxon>
        <taxon>Ranunculales</taxon>
        <taxon>Menispermaceae</taxon>
        <taxon>Menispermoideae</taxon>
        <taxon>Cissampelideae</taxon>
        <taxon>Stephania</taxon>
    </lineage>
</organism>
<comment type="caution">
    <text evidence="1">The sequence shown here is derived from an EMBL/GenBank/DDBJ whole genome shotgun (WGS) entry which is preliminary data.</text>
</comment>
<name>A0AAP0IS87_9MAGN</name>